<dbReference type="PANTHER" id="PTHR42678">
    <property type="entry name" value="AMIDASE"/>
    <property type="match status" value="1"/>
</dbReference>
<dbReference type="STRING" id="1081102.A0A162JGE4"/>
<name>A0A162JGE4_9HYPO</name>
<dbReference type="OrthoDB" id="566138at2759"/>
<reference evidence="3 4" key="1">
    <citation type="journal article" date="2016" name="Genome Biol. Evol.">
        <title>Divergent and convergent evolution of fungal pathogenicity.</title>
        <authorList>
            <person name="Shang Y."/>
            <person name="Xiao G."/>
            <person name="Zheng P."/>
            <person name="Cen K."/>
            <person name="Zhan S."/>
            <person name="Wang C."/>
        </authorList>
    </citation>
    <scope>NUCLEOTIDE SEQUENCE [LARGE SCALE GENOMIC DNA]</scope>
    <source>
        <strain evidence="3 4">RCEF 264</strain>
    </source>
</reference>
<evidence type="ECO:0000259" key="2">
    <source>
        <dbReference type="Pfam" id="PF01425"/>
    </source>
</evidence>
<sequence>MMDVREITIAQAHNGFRTSAFTARDLTAAFLDRIATLDKAGPGINATMALSTTALAEAEALDAHFAATSQFRGPLHGIPVLVKDQADTAGIETNYGSAATRGNVPTTDATVVRTLKAAGAVVLGKTTMAEWAASWFSANGATDYAPTKNPYNLAHDVGASSGGSGAAVAANFCILAVGEDTGGSVRVPSSFCNLVGLRPTPGLVPRTGFCPLIRTQDTPGPMARTVVDCAHMLDAMAGFDSADEFTGVAATAAALGLPRGGSYAAGLEDGDRCADTVRGARIGVLRQRFGPSSDPHCAAVNTVVDAALERLRAAGTTLVDVQLSADLDATLDFAQTYLVRSRSDINAFLATKPHLPQDIATIVPRTPVRPDLDLVSAMAHGPQDPLDDPSLAARLLARDALQRQVETLMATLRLDALALPDVQVPPPRHDDATSGRFDSAAGRPFPTNTFLASITRLPAVTVPAGFTTAAVDAGLPVGLELVGLTYTEQHLLTLARGVEVLVGGRRAPPAPL</sequence>
<dbReference type="InterPro" id="IPR036928">
    <property type="entry name" value="AS_sf"/>
</dbReference>
<dbReference type="PROSITE" id="PS00571">
    <property type="entry name" value="AMIDASES"/>
    <property type="match status" value="1"/>
</dbReference>
<evidence type="ECO:0000313" key="3">
    <source>
        <dbReference type="EMBL" id="OAA68582.1"/>
    </source>
</evidence>
<dbReference type="Gene3D" id="3.90.1300.10">
    <property type="entry name" value="Amidase signature (AS) domain"/>
    <property type="match status" value="1"/>
</dbReference>
<dbReference type="EMBL" id="AZHD01000001">
    <property type="protein sequence ID" value="OAA68582.1"/>
    <property type="molecule type" value="Genomic_DNA"/>
</dbReference>
<accession>A0A162JGE4</accession>
<dbReference type="InterPro" id="IPR020556">
    <property type="entry name" value="Amidase_CS"/>
</dbReference>
<protein>
    <submittedName>
        <fullName evidence="3">Amidase signature domain protein</fullName>
    </submittedName>
</protein>
<dbReference type="InterPro" id="IPR023631">
    <property type="entry name" value="Amidase_dom"/>
</dbReference>
<organism evidence="3 4">
    <name type="scientific">Niveomyces insectorum RCEF 264</name>
    <dbReference type="NCBI Taxonomy" id="1081102"/>
    <lineage>
        <taxon>Eukaryota</taxon>
        <taxon>Fungi</taxon>
        <taxon>Dikarya</taxon>
        <taxon>Ascomycota</taxon>
        <taxon>Pezizomycotina</taxon>
        <taxon>Sordariomycetes</taxon>
        <taxon>Hypocreomycetidae</taxon>
        <taxon>Hypocreales</taxon>
        <taxon>Cordycipitaceae</taxon>
        <taxon>Niveomyces</taxon>
    </lineage>
</organism>
<dbReference type="SUPFAM" id="SSF75304">
    <property type="entry name" value="Amidase signature (AS) enzymes"/>
    <property type="match status" value="1"/>
</dbReference>
<keyword evidence="4" id="KW-1185">Reference proteome</keyword>
<feature type="domain" description="Amidase" evidence="2">
    <location>
        <begin position="25"/>
        <end position="492"/>
    </location>
</feature>
<evidence type="ECO:0000313" key="4">
    <source>
        <dbReference type="Proteomes" id="UP000076874"/>
    </source>
</evidence>
<dbReference type="PANTHER" id="PTHR42678:SF5">
    <property type="entry name" value="GLUTAMYL-TRNA(GLN) AMIDOTRANSFERASE SUBUNIT A"/>
    <property type="match status" value="1"/>
</dbReference>
<proteinExistence type="inferred from homology"/>
<dbReference type="AlphaFoldDB" id="A0A162JGE4"/>
<evidence type="ECO:0000256" key="1">
    <source>
        <dbReference type="ARBA" id="ARBA00009199"/>
    </source>
</evidence>
<comment type="caution">
    <text evidence="3">The sequence shown here is derived from an EMBL/GenBank/DDBJ whole genome shotgun (WGS) entry which is preliminary data.</text>
</comment>
<dbReference type="Pfam" id="PF01425">
    <property type="entry name" value="Amidase"/>
    <property type="match status" value="1"/>
</dbReference>
<comment type="similarity">
    <text evidence="1">Belongs to the amidase family.</text>
</comment>
<gene>
    <name evidence="3" type="ORF">SPI_00777</name>
</gene>
<dbReference type="Proteomes" id="UP000076874">
    <property type="component" value="Unassembled WGS sequence"/>
</dbReference>